<evidence type="ECO:0000313" key="1">
    <source>
        <dbReference type="EMBL" id="CAL1372722.1"/>
    </source>
</evidence>
<dbReference type="AlphaFoldDB" id="A0AAV2DH28"/>
<sequence length="70" mass="7655">MQTPIIYVQERFHLSSSKIPFNRLSSPEMINAVPPQRLHADAAEAEVAVVASAAAAGVEEQRWEPALDVL</sequence>
<reference evidence="1 2" key="1">
    <citation type="submission" date="2024-04" db="EMBL/GenBank/DDBJ databases">
        <authorList>
            <person name="Fracassetti M."/>
        </authorList>
    </citation>
    <scope>NUCLEOTIDE SEQUENCE [LARGE SCALE GENOMIC DNA]</scope>
</reference>
<organism evidence="1 2">
    <name type="scientific">Linum trigynum</name>
    <dbReference type="NCBI Taxonomy" id="586398"/>
    <lineage>
        <taxon>Eukaryota</taxon>
        <taxon>Viridiplantae</taxon>
        <taxon>Streptophyta</taxon>
        <taxon>Embryophyta</taxon>
        <taxon>Tracheophyta</taxon>
        <taxon>Spermatophyta</taxon>
        <taxon>Magnoliopsida</taxon>
        <taxon>eudicotyledons</taxon>
        <taxon>Gunneridae</taxon>
        <taxon>Pentapetalae</taxon>
        <taxon>rosids</taxon>
        <taxon>fabids</taxon>
        <taxon>Malpighiales</taxon>
        <taxon>Linaceae</taxon>
        <taxon>Linum</taxon>
    </lineage>
</organism>
<dbReference type="EMBL" id="OZ034815">
    <property type="protein sequence ID" value="CAL1372722.1"/>
    <property type="molecule type" value="Genomic_DNA"/>
</dbReference>
<gene>
    <name evidence="1" type="ORF">LTRI10_LOCUS14704</name>
</gene>
<accession>A0AAV2DH28</accession>
<name>A0AAV2DH28_9ROSI</name>
<evidence type="ECO:0000313" key="2">
    <source>
        <dbReference type="Proteomes" id="UP001497516"/>
    </source>
</evidence>
<keyword evidence="2" id="KW-1185">Reference proteome</keyword>
<dbReference type="Proteomes" id="UP001497516">
    <property type="component" value="Chromosome 2"/>
</dbReference>
<proteinExistence type="predicted"/>
<protein>
    <submittedName>
        <fullName evidence="1">Uncharacterized protein</fullName>
    </submittedName>
</protein>